<comment type="caution">
    <text evidence="1">The sequence shown here is derived from an EMBL/GenBank/DDBJ whole genome shotgun (WGS) entry which is preliminary data.</text>
</comment>
<evidence type="ECO:0008006" key="3">
    <source>
        <dbReference type="Google" id="ProtNLM"/>
    </source>
</evidence>
<dbReference type="EMBL" id="JBHTJA010000034">
    <property type="protein sequence ID" value="MFD0902333.1"/>
    <property type="molecule type" value="Genomic_DNA"/>
</dbReference>
<protein>
    <recommendedName>
        <fullName evidence="3">Halobacterial output domain-containing protein</fullName>
    </recommendedName>
</protein>
<gene>
    <name evidence="1" type="ORF">ACFQ11_18185</name>
</gene>
<accession>A0ABW3EPP5</accession>
<dbReference type="Proteomes" id="UP001596972">
    <property type="component" value="Unassembled WGS sequence"/>
</dbReference>
<name>A0ABW3EPP5_9ACTN</name>
<evidence type="ECO:0000313" key="2">
    <source>
        <dbReference type="Proteomes" id="UP001596972"/>
    </source>
</evidence>
<organism evidence="1 2">
    <name type="scientific">Actinomadura sediminis</name>
    <dbReference type="NCBI Taxonomy" id="1038904"/>
    <lineage>
        <taxon>Bacteria</taxon>
        <taxon>Bacillati</taxon>
        <taxon>Actinomycetota</taxon>
        <taxon>Actinomycetes</taxon>
        <taxon>Streptosporangiales</taxon>
        <taxon>Thermomonosporaceae</taxon>
        <taxon>Actinomadura</taxon>
    </lineage>
</organism>
<proteinExistence type="predicted"/>
<dbReference type="RefSeq" id="WP_378300008.1">
    <property type="nucleotide sequence ID" value="NZ_JBHTJA010000034.1"/>
</dbReference>
<sequence>MSKLAHAGRVPRALITQFARDLGFDPNEVQSVALDGKSVTVTSYLLCECHGARYSPDGARGVATVTTEVEVVDDEQEGA</sequence>
<reference evidence="2" key="1">
    <citation type="journal article" date="2019" name="Int. J. Syst. Evol. Microbiol.">
        <title>The Global Catalogue of Microorganisms (GCM) 10K type strain sequencing project: providing services to taxonomists for standard genome sequencing and annotation.</title>
        <authorList>
            <consortium name="The Broad Institute Genomics Platform"/>
            <consortium name="The Broad Institute Genome Sequencing Center for Infectious Disease"/>
            <person name="Wu L."/>
            <person name="Ma J."/>
        </authorList>
    </citation>
    <scope>NUCLEOTIDE SEQUENCE [LARGE SCALE GENOMIC DNA]</scope>
    <source>
        <strain evidence="2">JCM 31202</strain>
    </source>
</reference>
<evidence type="ECO:0000313" key="1">
    <source>
        <dbReference type="EMBL" id="MFD0902333.1"/>
    </source>
</evidence>
<keyword evidence="2" id="KW-1185">Reference proteome</keyword>